<organism evidence="2 3">
    <name type="scientific">Cryptosporangium japonicum</name>
    <dbReference type="NCBI Taxonomy" id="80872"/>
    <lineage>
        <taxon>Bacteria</taxon>
        <taxon>Bacillati</taxon>
        <taxon>Actinomycetota</taxon>
        <taxon>Actinomycetes</taxon>
        <taxon>Cryptosporangiales</taxon>
        <taxon>Cryptosporangiaceae</taxon>
        <taxon>Cryptosporangium</taxon>
    </lineage>
</organism>
<sequence length="291" mass="31176">MEFVGTPDGRRLAVETWGDPNGSPVFLLHGTPGSRLGPHPRDAVLYRQRIRMIAYDRPGYGGSDRSLGRVVGDAATDTAAIADAFGIDRFAVVGRSGGGPHALACAALLPERVTRAAALVTLAPPDADGLDWFAGMSQSNVREYTIASSGGTAFSTWVEEAADVIRADPRRLILSLLQEVPEPDRRIVADAGIRAMLAGNFAEALRESAHGWVDDSLAFRSPWGFEPRSIDRPVVLWHGEDDVFSPVGHAQWLAEEIPTAQLVRHPGAAHFGALGVLPNLLPWLVADVRAA</sequence>
<dbReference type="GO" id="GO:0016787">
    <property type="term" value="F:hydrolase activity"/>
    <property type="evidence" value="ECO:0007669"/>
    <property type="project" value="UniProtKB-KW"/>
</dbReference>
<feature type="domain" description="AB hydrolase-1" evidence="1">
    <location>
        <begin position="24"/>
        <end position="272"/>
    </location>
</feature>
<dbReference type="SUPFAM" id="SSF53474">
    <property type="entry name" value="alpha/beta-Hydrolases"/>
    <property type="match status" value="1"/>
</dbReference>
<dbReference type="Pfam" id="PF00561">
    <property type="entry name" value="Abhydrolase_1"/>
    <property type="match status" value="1"/>
</dbReference>
<dbReference type="Gene3D" id="3.40.50.1820">
    <property type="entry name" value="alpha/beta hydrolase"/>
    <property type="match status" value="1"/>
</dbReference>
<reference evidence="2 3" key="1">
    <citation type="journal article" date="2019" name="Int. J. Syst. Evol. Microbiol.">
        <title>The Global Catalogue of Microorganisms (GCM) 10K type strain sequencing project: providing services to taxonomists for standard genome sequencing and annotation.</title>
        <authorList>
            <consortium name="The Broad Institute Genomics Platform"/>
            <consortium name="The Broad Institute Genome Sequencing Center for Infectious Disease"/>
            <person name="Wu L."/>
            <person name="Ma J."/>
        </authorList>
    </citation>
    <scope>NUCLEOTIDE SEQUENCE [LARGE SCALE GENOMIC DNA]</scope>
    <source>
        <strain evidence="2 3">JCM 10425</strain>
    </source>
</reference>
<proteinExistence type="predicted"/>
<dbReference type="EMBL" id="BAAAGX010000004">
    <property type="protein sequence ID" value="GAA0223984.1"/>
    <property type="molecule type" value="Genomic_DNA"/>
</dbReference>
<keyword evidence="2" id="KW-0378">Hydrolase</keyword>
<accession>A0ABN0TKJ1</accession>
<dbReference type="PRINTS" id="PR00111">
    <property type="entry name" value="ABHYDROLASE"/>
</dbReference>
<evidence type="ECO:0000259" key="1">
    <source>
        <dbReference type="Pfam" id="PF00561"/>
    </source>
</evidence>
<protein>
    <submittedName>
        <fullName evidence="2">Alpha/beta hydrolase</fullName>
    </submittedName>
</protein>
<comment type="caution">
    <text evidence="2">The sequence shown here is derived from an EMBL/GenBank/DDBJ whole genome shotgun (WGS) entry which is preliminary data.</text>
</comment>
<dbReference type="InterPro" id="IPR029058">
    <property type="entry name" value="AB_hydrolase_fold"/>
</dbReference>
<gene>
    <name evidence="2" type="ORF">GCM10009539_06440</name>
</gene>
<dbReference type="RefSeq" id="WP_344647199.1">
    <property type="nucleotide sequence ID" value="NZ_BAAAGX010000004.1"/>
</dbReference>
<evidence type="ECO:0000313" key="2">
    <source>
        <dbReference type="EMBL" id="GAA0223984.1"/>
    </source>
</evidence>
<dbReference type="PANTHER" id="PTHR43433">
    <property type="entry name" value="HYDROLASE, ALPHA/BETA FOLD FAMILY PROTEIN"/>
    <property type="match status" value="1"/>
</dbReference>
<name>A0ABN0TKJ1_9ACTN</name>
<dbReference type="InterPro" id="IPR050471">
    <property type="entry name" value="AB_hydrolase"/>
</dbReference>
<dbReference type="InterPro" id="IPR000073">
    <property type="entry name" value="AB_hydrolase_1"/>
</dbReference>
<dbReference type="Proteomes" id="UP001500967">
    <property type="component" value="Unassembled WGS sequence"/>
</dbReference>
<evidence type="ECO:0000313" key="3">
    <source>
        <dbReference type="Proteomes" id="UP001500967"/>
    </source>
</evidence>
<dbReference type="PANTHER" id="PTHR43433:SF5">
    <property type="entry name" value="AB HYDROLASE-1 DOMAIN-CONTAINING PROTEIN"/>
    <property type="match status" value="1"/>
</dbReference>
<keyword evidence="3" id="KW-1185">Reference proteome</keyword>